<accession>A6IJ07</accession>
<dbReference type="Proteomes" id="UP000234681">
    <property type="component" value="Chromosome 5"/>
</dbReference>
<organism evidence="1 2">
    <name type="scientific">Rattus norvegicus</name>
    <name type="common">Rat</name>
    <dbReference type="NCBI Taxonomy" id="10116"/>
    <lineage>
        <taxon>Eukaryota</taxon>
        <taxon>Metazoa</taxon>
        <taxon>Chordata</taxon>
        <taxon>Craniata</taxon>
        <taxon>Vertebrata</taxon>
        <taxon>Euteleostomi</taxon>
        <taxon>Mammalia</taxon>
        <taxon>Eutheria</taxon>
        <taxon>Euarchontoglires</taxon>
        <taxon>Glires</taxon>
        <taxon>Rodentia</taxon>
        <taxon>Myomorpha</taxon>
        <taxon>Muroidea</taxon>
        <taxon>Muridae</taxon>
        <taxon>Murinae</taxon>
        <taxon>Rattus</taxon>
    </lineage>
</organism>
<dbReference type="EMBL" id="CH473962">
    <property type="protein sequence ID" value="EDL98727.1"/>
    <property type="molecule type" value="Genomic_DNA"/>
</dbReference>
<protein>
    <submittedName>
        <fullName evidence="1">RCG55080</fullName>
    </submittedName>
</protein>
<reference evidence="2" key="1">
    <citation type="submission" date="2005-09" db="EMBL/GenBank/DDBJ databases">
        <authorList>
            <person name="Mural R.J."/>
            <person name="Li P.W."/>
            <person name="Adams M.D."/>
            <person name="Amanatides P.G."/>
            <person name="Baden-Tillson H."/>
            <person name="Barnstead M."/>
            <person name="Chin S.H."/>
            <person name="Dew I."/>
            <person name="Evans C.A."/>
            <person name="Ferriera S."/>
            <person name="Flanigan M."/>
            <person name="Fosler C."/>
            <person name="Glodek A."/>
            <person name="Gu Z."/>
            <person name="Holt R.A."/>
            <person name="Jennings D."/>
            <person name="Kraft C.L."/>
            <person name="Lu F."/>
            <person name="Nguyen T."/>
            <person name="Nusskern D.R."/>
            <person name="Pfannkoch C.M."/>
            <person name="Sitter C."/>
            <person name="Sutton G.G."/>
            <person name="Venter J.C."/>
            <person name="Wang Z."/>
            <person name="Woodage T."/>
            <person name="Zheng X.H."/>
            <person name="Zhong F."/>
        </authorList>
    </citation>
    <scope>NUCLEOTIDE SEQUENCE [LARGE SCALE GENOMIC DNA]</scope>
    <source>
        <strain>BN</strain>
        <strain evidence="2">Sprague-Dawley</strain>
    </source>
</reference>
<evidence type="ECO:0000313" key="2">
    <source>
        <dbReference type="Proteomes" id="UP000234681"/>
    </source>
</evidence>
<sequence>MTGPEGRGFAGLWLTSEVMDVAAPSSLCTVASVP</sequence>
<evidence type="ECO:0000313" key="1">
    <source>
        <dbReference type="EMBL" id="EDL98727.1"/>
    </source>
</evidence>
<name>A6IJ07_RAT</name>
<proteinExistence type="predicted"/>
<gene>
    <name evidence="1" type="ORF">rCG_55080</name>
</gene>
<dbReference type="AlphaFoldDB" id="A6IJ07"/>